<name>E2QAB5_STRCL</name>
<dbReference type="Gene3D" id="3.30.559.10">
    <property type="entry name" value="Chloramphenicol acetyltransferase-like domain"/>
    <property type="match status" value="3"/>
</dbReference>
<dbReference type="NCBIfam" id="TIGR01733">
    <property type="entry name" value="AA-adenyl-dom"/>
    <property type="match status" value="1"/>
</dbReference>
<protein>
    <submittedName>
        <fullName evidence="8">Non-ribosomal peptide synthase</fullName>
    </submittedName>
</protein>
<evidence type="ECO:0000259" key="7">
    <source>
        <dbReference type="PROSITE" id="PS50075"/>
    </source>
</evidence>
<evidence type="ECO:0000256" key="3">
    <source>
        <dbReference type="ARBA" id="ARBA00022553"/>
    </source>
</evidence>
<dbReference type="Pfam" id="PF00501">
    <property type="entry name" value="AMP-binding"/>
    <property type="match status" value="1"/>
</dbReference>
<gene>
    <name evidence="8" type="ORF">SCLAV_4742</name>
</gene>
<keyword evidence="5" id="KW-0045">Antibiotic biosynthesis</keyword>
<dbReference type="PROSITE" id="PS00455">
    <property type="entry name" value="AMP_BINDING"/>
    <property type="match status" value="1"/>
</dbReference>
<dbReference type="GO" id="GO:0031177">
    <property type="term" value="F:phosphopantetheine binding"/>
    <property type="evidence" value="ECO:0007669"/>
    <property type="project" value="InterPro"/>
</dbReference>
<evidence type="ECO:0000256" key="1">
    <source>
        <dbReference type="ARBA" id="ARBA00001957"/>
    </source>
</evidence>
<dbReference type="Pfam" id="PF00550">
    <property type="entry name" value="PP-binding"/>
    <property type="match status" value="1"/>
</dbReference>
<feature type="compositionally biased region" description="Gly residues" evidence="6">
    <location>
        <begin position="1149"/>
        <end position="1164"/>
    </location>
</feature>
<dbReference type="InterPro" id="IPR000873">
    <property type="entry name" value="AMP-dep_synth/lig_dom"/>
</dbReference>
<dbReference type="Gene3D" id="3.30.559.30">
    <property type="entry name" value="Nonribosomal peptide synthetase, condensation domain"/>
    <property type="match status" value="3"/>
</dbReference>
<dbReference type="OrthoDB" id="2472181at2"/>
<dbReference type="STRING" id="1901.BB341_05200"/>
<dbReference type="InterPro" id="IPR009081">
    <property type="entry name" value="PP-bd_ACP"/>
</dbReference>
<evidence type="ECO:0000256" key="2">
    <source>
        <dbReference type="ARBA" id="ARBA00022450"/>
    </source>
</evidence>
<keyword evidence="3" id="KW-0597">Phosphoprotein</keyword>
<dbReference type="CDD" id="cd12117">
    <property type="entry name" value="A_NRPS_Srf_like"/>
    <property type="match status" value="1"/>
</dbReference>
<dbReference type="KEGG" id="sclf:BB341_05200"/>
<dbReference type="PANTHER" id="PTHR45527">
    <property type="entry name" value="NONRIBOSOMAL PEPTIDE SYNTHETASE"/>
    <property type="match status" value="1"/>
</dbReference>
<dbReference type="InterPro" id="IPR006162">
    <property type="entry name" value="Ppantetheine_attach_site"/>
</dbReference>
<evidence type="ECO:0000313" key="8">
    <source>
        <dbReference type="EMBL" id="EFG09814.1"/>
    </source>
</evidence>
<dbReference type="FunFam" id="3.40.50.12780:FF:000012">
    <property type="entry name" value="Non-ribosomal peptide synthetase"/>
    <property type="match status" value="1"/>
</dbReference>
<dbReference type="RefSeq" id="WP_003962137.1">
    <property type="nucleotide sequence ID" value="NZ_CM000913.1"/>
</dbReference>
<dbReference type="EMBL" id="CM000913">
    <property type="protein sequence ID" value="EFG09814.1"/>
    <property type="molecule type" value="Genomic_DNA"/>
</dbReference>
<dbReference type="GO" id="GO:0047527">
    <property type="term" value="F:2,3-dihydroxybenzoate-serine ligase activity"/>
    <property type="evidence" value="ECO:0007669"/>
    <property type="project" value="TreeGrafter"/>
</dbReference>
<feature type="region of interest" description="Disordered" evidence="6">
    <location>
        <begin position="1148"/>
        <end position="1178"/>
    </location>
</feature>
<dbReference type="InterPro" id="IPR001242">
    <property type="entry name" value="Condensation_dom"/>
</dbReference>
<dbReference type="Gene3D" id="3.30.300.30">
    <property type="match status" value="1"/>
</dbReference>
<dbReference type="Gene3D" id="1.10.1200.10">
    <property type="entry name" value="ACP-like"/>
    <property type="match status" value="1"/>
</dbReference>
<dbReference type="InterPro" id="IPR020806">
    <property type="entry name" value="PKS_PP-bd"/>
</dbReference>
<dbReference type="PANTHER" id="PTHR45527:SF1">
    <property type="entry name" value="FATTY ACID SYNTHASE"/>
    <property type="match status" value="1"/>
</dbReference>
<feature type="domain" description="Carrier" evidence="7">
    <location>
        <begin position="968"/>
        <end position="1042"/>
    </location>
</feature>
<dbReference type="GO" id="GO:0008610">
    <property type="term" value="P:lipid biosynthetic process"/>
    <property type="evidence" value="ECO:0007669"/>
    <property type="project" value="UniProtKB-ARBA"/>
</dbReference>
<dbReference type="GeneID" id="93728807"/>
<dbReference type="PROSITE" id="PS50075">
    <property type="entry name" value="CARRIER"/>
    <property type="match status" value="1"/>
</dbReference>
<dbReference type="InterPro" id="IPR025110">
    <property type="entry name" value="AMP-bd_C"/>
</dbReference>
<dbReference type="SUPFAM" id="SSF56801">
    <property type="entry name" value="Acetyl-CoA synthetase-like"/>
    <property type="match status" value="1"/>
</dbReference>
<keyword evidence="2" id="KW-0596">Phosphopantetheine</keyword>
<evidence type="ECO:0000256" key="4">
    <source>
        <dbReference type="ARBA" id="ARBA00022737"/>
    </source>
</evidence>
<dbReference type="GO" id="GO:0043041">
    <property type="term" value="P:amino acid activation for nonribosomal peptide biosynthetic process"/>
    <property type="evidence" value="ECO:0007669"/>
    <property type="project" value="TreeGrafter"/>
</dbReference>
<evidence type="ECO:0000256" key="5">
    <source>
        <dbReference type="ARBA" id="ARBA00023194"/>
    </source>
</evidence>
<dbReference type="Gene3D" id="3.40.50.980">
    <property type="match status" value="2"/>
</dbReference>
<keyword evidence="9" id="KW-1185">Reference proteome</keyword>
<sequence>MAEAVNGRWLPLTAAQRGIWFAHQLDPTAHAYNISDYVEIRGPLDPEVFRTAWLRSIAASDCLRVRRFEEGPDGALRQLLADGPENELRFLDMSASPDPDGEVQAYIRRDLERPVDLARGGALTSWALFRVADDRHVYYERAHHILVDGYGAALFTRRLAAEYTALVHGGERPAPLARLEELVAEDTAYREGEQAAGDRAYWAPLLADAPDPVLLHQRTATGGPVPADPGRSFVRRSSHWRDEVTGRLAELARVHRTRWPLLLIAVVTAYLHRETGAREVVLGLPVTGRVGAAQRATPAMFANVVPLRIEVSPGDTLAELMPRVSARIKGALRHQRYRYEDIRRDGGGAGEDTGLRRPVVNIMDFDYRLSFGDSPAVPHNLTLGPTEDLSFAVYDRQDGSGLHFDLDGNPDHYRGSDLSRFQERFERFLHAVIERPERALDETPFVPDAELRRMLVEWNGAGDRDPAAEGGPDTLAALFEARVAADPDAVAVVAPDGELTYRRLNAEANRLARLLIERGVGCETPVGVLLERSGAVLVATLAVLKAGGHYVPLHPGYPPERMAWVLKDSGAPVLITDRPDAELGFAADQRVVRVPEGPAEADAGNPARPALGGQLAYVIYTSGSTGVPKGVAVAQREVAAFAAERRWRDGAHERLLMQSPHAFDASTYEMWVPLLSGGTVVVAPPGPVDAAVLREAVERHGVTSTFLTAALFALIAAEDPGAYRGMRAVIAGGEALSPPVLRRVREACPGLKLINGYGPTETTTFAALHSFGEIADVAPIGTPLDGSRVFVLDARLRPVPVGTEGELYVAGAGVARGYLGRGGLTAERFLPCPFWPGERMYRTGDLVRWRADGVLEYLGRGDDQVKVRGFRIELGEVEAAMAACAGVARAVAAVREDRPGVRRLVGYVVPEPGAVPDPAAVREEMARGIPEYMVPRVIVPLAAVPLTPNGKVDRRALPEPEASGGGRAAGSAREEVFVSVFARVLGLDRVGADENFFDLGGDSILAMRVVSLAREAGWSVSTQEVFRRRTPEGLALVARPLGEGTGEGVEDRADALGIAPLTPVALGLLERAGDTVGRFHQAVLAELPDGADDDVLRAALQAVVDRHDLLRARLVRDGGGTPCFDIPPPGAVAAGPLLGRAVAVPAEDAGGGAERGGARAGDGGARTAQDRGQAGDGGGERAALAAVCHAAAARLDPWRGVNLQAVRITGPAGRGDRLLLCVHHLVVDGVSWRVILPDLAEAVRALAEGRDPEPAPVPVSYRTWARAEERRAAAGAHRAELDHWTAVLDTVEPSLGSRPLDGGRDLYRDARHTSVVVPGADTRRLLEVASAFHTGVDDLLLTALVRAVAGWRARRGQPSGPVLVDVEGHGRNTPSGHDLSRTVGWFTAIRPVRLSGADLPLPAAIKRIKEEARQAPHDGIGHGLLRRLDPEAAPRLAGLPAPQVLFNYLGLVTGGDGWPLAPATSALPHGADPGMPLTHVLEVNAEQRRTANGAELHALWTTPPGVLDEAGVAEVTEGWLAELRAVAELAGRPGAGGRTPSDLPLVALGQPEIERLEERVPDLVDVLPVTSLQEGFLFHALEAGEDGVDVYTCQIPMDFDGLLDEDALRRAGGLLLARHTGLRTGFHLDGGRAVQIVRGSAELPFSVVDLSTLPREEAQARAREIAERERVRRFDLSRPPLLRMVLLRMGPERHRLLVTAHHIIWDGWSTPVLVGELFALWADASGGGLPAPVAHRSHLEWLARYDATAAEDAWSRELAGLEGPLLVAPEAGRLPAVLHERIPGELSAPELRALQERVRPHGITLNTAVAFAWGLVVGRATGRDDIVFGASVSGRPAELPGVERMVGLFTNTVPVRVRLPGDRSVLDVLRTLQDAQSALLDHQHLGLGRIQRLVGVRQLFDTTTMLVNYPLDRRALSAAVPGARLTGIDVLDATHYPLRLVAVPGTDGSLGLRLGYRPDVLTREQGQRYLDRALLALRALTGDLDTPVRSVDLMDQEEKTALLTQWGGY</sequence>
<dbReference type="PROSITE" id="PS00012">
    <property type="entry name" value="PHOSPHOPANTETHEINE"/>
    <property type="match status" value="1"/>
</dbReference>
<dbReference type="eggNOG" id="COG1020">
    <property type="taxonomic scope" value="Bacteria"/>
</dbReference>
<evidence type="ECO:0000313" key="9">
    <source>
        <dbReference type="Proteomes" id="UP000002357"/>
    </source>
</evidence>
<dbReference type="InterPro" id="IPR045851">
    <property type="entry name" value="AMP-bd_C_sf"/>
</dbReference>
<dbReference type="FunFam" id="2.30.38.10:FF:000001">
    <property type="entry name" value="Non-ribosomal peptide synthetase PvdI"/>
    <property type="match status" value="1"/>
</dbReference>
<dbReference type="InterPro" id="IPR023213">
    <property type="entry name" value="CAT-like_dom_sf"/>
</dbReference>
<dbReference type="InterPro" id="IPR036736">
    <property type="entry name" value="ACP-like_sf"/>
</dbReference>
<dbReference type="InterPro" id="IPR010071">
    <property type="entry name" value="AA_adenyl_dom"/>
</dbReference>
<organism evidence="8 9">
    <name type="scientific">Streptomyces clavuligerus</name>
    <dbReference type="NCBI Taxonomy" id="1901"/>
    <lineage>
        <taxon>Bacteria</taxon>
        <taxon>Bacillati</taxon>
        <taxon>Actinomycetota</taxon>
        <taxon>Actinomycetes</taxon>
        <taxon>Kitasatosporales</taxon>
        <taxon>Streptomycetaceae</taxon>
        <taxon>Streptomyces</taxon>
    </lineage>
</organism>
<evidence type="ECO:0000256" key="6">
    <source>
        <dbReference type="SAM" id="MobiDB-lite"/>
    </source>
</evidence>
<dbReference type="FunFam" id="3.30.300.30:FF:000010">
    <property type="entry name" value="Enterobactin synthetase component F"/>
    <property type="match status" value="1"/>
</dbReference>
<dbReference type="GO" id="GO:0009239">
    <property type="term" value="P:enterobactin biosynthetic process"/>
    <property type="evidence" value="ECO:0007669"/>
    <property type="project" value="TreeGrafter"/>
</dbReference>
<dbReference type="InterPro" id="IPR010060">
    <property type="entry name" value="NRPS_synth"/>
</dbReference>
<dbReference type="Gene3D" id="2.30.38.10">
    <property type="entry name" value="Luciferase, Domain 3"/>
    <property type="match status" value="1"/>
</dbReference>
<dbReference type="Pfam" id="PF13193">
    <property type="entry name" value="AMP-binding_C"/>
    <property type="match status" value="1"/>
</dbReference>
<accession>E2QAB5</accession>
<dbReference type="InterPro" id="IPR020845">
    <property type="entry name" value="AMP-binding_CS"/>
</dbReference>
<dbReference type="Proteomes" id="UP000002357">
    <property type="component" value="Chromosome"/>
</dbReference>
<dbReference type="SUPFAM" id="SSF47336">
    <property type="entry name" value="ACP-like"/>
    <property type="match status" value="1"/>
</dbReference>
<comment type="cofactor">
    <cofactor evidence="1">
        <name>pantetheine 4'-phosphate</name>
        <dbReference type="ChEBI" id="CHEBI:47942"/>
    </cofactor>
</comment>
<dbReference type="FunFam" id="3.40.50.980:FF:000001">
    <property type="entry name" value="Non-ribosomal peptide synthetase"/>
    <property type="match status" value="1"/>
</dbReference>
<dbReference type="SMART" id="SM00823">
    <property type="entry name" value="PKS_PP"/>
    <property type="match status" value="1"/>
</dbReference>
<dbReference type="GO" id="GO:0009366">
    <property type="term" value="C:enterobactin synthetase complex"/>
    <property type="evidence" value="ECO:0007669"/>
    <property type="project" value="TreeGrafter"/>
</dbReference>
<dbReference type="GO" id="GO:0005829">
    <property type="term" value="C:cytosol"/>
    <property type="evidence" value="ECO:0007669"/>
    <property type="project" value="TreeGrafter"/>
</dbReference>
<dbReference type="Pfam" id="PF00668">
    <property type="entry name" value="Condensation"/>
    <property type="match status" value="3"/>
</dbReference>
<reference evidence="8 9" key="1">
    <citation type="journal article" date="2010" name="Genome Biol. Evol.">
        <title>The sequence of a 1.8-mb bacterial linear plasmid reveals a rich evolutionary reservoir of secondary metabolic pathways.</title>
        <authorList>
            <person name="Medema M.H."/>
            <person name="Trefzer A."/>
            <person name="Kovalchuk A."/>
            <person name="van den Berg M."/>
            <person name="Mueller U."/>
            <person name="Heijne W."/>
            <person name="Wu L."/>
            <person name="Alam M.T."/>
            <person name="Ronning C.M."/>
            <person name="Nierman W.C."/>
            <person name="Bovenberg R.A.L."/>
            <person name="Breitling R."/>
            <person name="Takano E."/>
        </authorList>
    </citation>
    <scope>NUCLEOTIDE SEQUENCE [LARGE SCALE GENOMIC DNA]</scope>
    <source>
        <strain evidence="9">ATCC 27064 / DSM 738 / JCM 4710 / NBRC 13307 / NCIMB 12785 / NRRL 3585 / VKM Ac-602</strain>
    </source>
</reference>
<dbReference type="NCBIfam" id="TIGR01720">
    <property type="entry name" value="NRPS-para261"/>
    <property type="match status" value="1"/>
</dbReference>
<keyword evidence="4" id="KW-0677">Repeat</keyword>
<dbReference type="SUPFAM" id="SSF52777">
    <property type="entry name" value="CoA-dependent acyltransferases"/>
    <property type="match status" value="6"/>
</dbReference>
<proteinExistence type="predicted"/>